<proteinExistence type="predicted"/>
<comment type="caution">
    <text evidence="3">The sequence shown here is derived from an EMBL/GenBank/DDBJ whole genome shotgun (WGS) entry which is preliminary data.</text>
</comment>
<dbReference type="AlphaFoldDB" id="A0AAQ1KFM2"/>
<name>A0AAQ1KFM2_9PSED</name>
<feature type="domain" description="BON" evidence="2">
    <location>
        <begin position="121"/>
        <end position="189"/>
    </location>
</feature>
<dbReference type="SMART" id="SM00749">
    <property type="entry name" value="BON"/>
    <property type="match status" value="3"/>
</dbReference>
<accession>A0AAQ1KFM2</accession>
<dbReference type="Proteomes" id="UP000183385">
    <property type="component" value="Unassembled WGS sequence"/>
</dbReference>
<organism evidence="3 4">
    <name type="scientific">Pseudomonas citronellolis</name>
    <dbReference type="NCBI Taxonomy" id="53408"/>
    <lineage>
        <taxon>Bacteria</taxon>
        <taxon>Pseudomonadati</taxon>
        <taxon>Pseudomonadota</taxon>
        <taxon>Gammaproteobacteria</taxon>
        <taxon>Pseudomonadales</taxon>
        <taxon>Pseudomonadaceae</taxon>
        <taxon>Pseudomonas</taxon>
    </lineage>
</organism>
<dbReference type="RefSeq" id="WP_043317268.1">
    <property type="nucleotide sequence ID" value="NZ_CP101752.1"/>
</dbReference>
<evidence type="ECO:0000259" key="2">
    <source>
        <dbReference type="PROSITE" id="PS50914"/>
    </source>
</evidence>
<keyword evidence="1" id="KW-0732">Signal</keyword>
<dbReference type="InterPro" id="IPR051686">
    <property type="entry name" value="Lipoprotein_DolP"/>
</dbReference>
<dbReference type="Gene3D" id="3.30.1340.30">
    <property type="match status" value="3"/>
</dbReference>
<gene>
    <name evidence="3" type="ORF">SAMN05216577_111138</name>
</gene>
<feature type="domain" description="BON" evidence="2">
    <location>
        <begin position="35"/>
        <end position="103"/>
    </location>
</feature>
<dbReference type="PANTHER" id="PTHR34606:SF15">
    <property type="entry name" value="BON DOMAIN-CONTAINING PROTEIN"/>
    <property type="match status" value="1"/>
</dbReference>
<dbReference type="PANTHER" id="PTHR34606">
    <property type="entry name" value="BON DOMAIN-CONTAINING PROTEIN"/>
    <property type="match status" value="1"/>
</dbReference>
<protein>
    <submittedName>
        <fullName evidence="3">Osmotically-inducible protein OsmY, contains BON domain</fullName>
    </submittedName>
</protein>
<dbReference type="PROSITE" id="PS50914">
    <property type="entry name" value="BON"/>
    <property type="match status" value="3"/>
</dbReference>
<dbReference type="InterPro" id="IPR007055">
    <property type="entry name" value="BON_dom"/>
</dbReference>
<feature type="signal peptide" evidence="1">
    <location>
        <begin position="1"/>
        <end position="26"/>
    </location>
</feature>
<dbReference type="Pfam" id="PF04972">
    <property type="entry name" value="BON"/>
    <property type="match status" value="3"/>
</dbReference>
<evidence type="ECO:0000256" key="1">
    <source>
        <dbReference type="SAM" id="SignalP"/>
    </source>
</evidence>
<reference evidence="3 4" key="1">
    <citation type="submission" date="2016-10" db="EMBL/GenBank/DDBJ databases">
        <authorList>
            <person name="Varghese N."/>
            <person name="Submissions S."/>
        </authorList>
    </citation>
    <scope>NUCLEOTIDE SEQUENCE [LARGE SCALE GENOMIC DNA]</scope>
    <source>
        <strain evidence="3 4">LMG 18378</strain>
    </source>
</reference>
<evidence type="ECO:0000313" key="3">
    <source>
        <dbReference type="EMBL" id="SFC85579.1"/>
    </source>
</evidence>
<feature type="chain" id="PRO_5042917548" evidence="1">
    <location>
        <begin position="27"/>
        <end position="278"/>
    </location>
</feature>
<dbReference type="InterPro" id="IPR014004">
    <property type="entry name" value="Transpt-assoc_nodulatn_dom_bac"/>
</dbReference>
<dbReference type="EMBL" id="FOLS01000011">
    <property type="protein sequence ID" value="SFC85579.1"/>
    <property type="molecule type" value="Genomic_DNA"/>
</dbReference>
<feature type="domain" description="BON" evidence="2">
    <location>
        <begin position="211"/>
        <end position="278"/>
    </location>
</feature>
<sequence>MHSYFRKLRLASCIAMALAAGGPAFAASPTSQEVMDARQESQIATTYSLSPYLRDNGLEVSVLDGKATVRGTVEESTSKDLATQIAMGVKGIKSVDNQILVKPDYLPPKQDGVRGFGQTIDDASITTAVKSKLLWSKYTDGLSTNVETTAGKVTLRGTATSSAARTAAGRLASTTQGVVAVDNGIQVRAEQPNTALATGKSTANAAGQGISDSWITTKVKSTLLYSRNVSSSDITVSTHNGIVTLSGGLGSRAERSLAIELASNVRGVREVQAKGLRY</sequence>
<evidence type="ECO:0000313" key="4">
    <source>
        <dbReference type="Proteomes" id="UP000183385"/>
    </source>
</evidence>
<keyword evidence="4" id="KW-1185">Reference proteome</keyword>